<reference evidence="1" key="1">
    <citation type="submission" date="2025-08" db="UniProtKB">
        <authorList>
            <consortium name="Ensembl"/>
        </authorList>
    </citation>
    <scope>IDENTIFICATION</scope>
</reference>
<dbReference type="AlphaFoldDB" id="A0A673ME73"/>
<reference evidence="1" key="2">
    <citation type="submission" date="2025-09" db="UniProtKB">
        <authorList>
            <consortium name="Ensembl"/>
        </authorList>
    </citation>
    <scope>IDENTIFICATION</scope>
</reference>
<evidence type="ECO:0000313" key="2">
    <source>
        <dbReference type="Proteomes" id="UP000472270"/>
    </source>
</evidence>
<evidence type="ECO:0008006" key="3">
    <source>
        <dbReference type="Google" id="ProtNLM"/>
    </source>
</evidence>
<sequence length="315" mass="36693">MDVTLTELIVIFALLAYTFINQQCFFCELLLSLLGQRRRLQAALQHPVWHHHITLMPFPPPITRHLWMKIQSQDWWERVVLKEFSHSEWKQNFRMTQQHMSSRGVHSACTHSLNNACCRCLHGEKVKGWPSYVLQAVVDDQGCESNFLYVHFIHVHTHLVYYPCGGCPWVYLRLMVVGDPAYPLLDWLIKGYTGFSQSYTRAGIIQCLPQFTQGRCRDGVRQAEVKVASALKRSDFHFSFAPTMIATCCALHNFCEKRNDGVNLNWLNDICETDQLYPQPTQPVTYTENRHFQKEDITTYSLFFRAPERGAVKIY</sequence>
<name>A0A673ME73_9TELE</name>
<accession>A0A673ME73</accession>
<keyword evidence="2" id="KW-1185">Reference proteome</keyword>
<organism evidence="1 2">
    <name type="scientific">Sinocyclocheilus rhinocerous</name>
    <dbReference type="NCBI Taxonomy" id="307959"/>
    <lineage>
        <taxon>Eukaryota</taxon>
        <taxon>Metazoa</taxon>
        <taxon>Chordata</taxon>
        <taxon>Craniata</taxon>
        <taxon>Vertebrata</taxon>
        <taxon>Euteleostomi</taxon>
        <taxon>Actinopterygii</taxon>
        <taxon>Neopterygii</taxon>
        <taxon>Teleostei</taxon>
        <taxon>Ostariophysi</taxon>
        <taxon>Cypriniformes</taxon>
        <taxon>Cyprinidae</taxon>
        <taxon>Cyprininae</taxon>
        <taxon>Sinocyclocheilus</taxon>
    </lineage>
</organism>
<dbReference type="Ensembl" id="ENSSRHT00000090149.1">
    <property type="protein sequence ID" value="ENSSRHP00000087777.1"/>
    <property type="gene ID" value="ENSSRHG00000043407.1"/>
</dbReference>
<evidence type="ECO:0000313" key="1">
    <source>
        <dbReference type="Ensembl" id="ENSSRHP00000087777.1"/>
    </source>
</evidence>
<protein>
    <recommendedName>
        <fullName evidence="3">DDE Tnp4 domain-containing protein</fullName>
    </recommendedName>
</protein>
<proteinExistence type="predicted"/>
<dbReference type="Proteomes" id="UP000472270">
    <property type="component" value="Unassembled WGS sequence"/>
</dbReference>